<dbReference type="AlphaFoldDB" id="A0A6C0DQC6"/>
<name>A0A6C0DQC6_9ZZZZ</name>
<reference evidence="2" key="1">
    <citation type="journal article" date="2020" name="Nature">
        <title>Giant virus diversity and host interactions through global metagenomics.</title>
        <authorList>
            <person name="Schulz F."/>
            <person name="Roux S."/>
            <person name="Paez-Espino D."/>
            <person name="Jungbluth S."/>
            <person name="Walsh D.A."/>
            <person name="Denef V.J."/>
            <person name="McMahon K.D."/>
            <person name="Konstantinidis K.T."/>
            <person name="Eloe-Fadrosh E.A."/>
            <person name="Kyrpides N.C."/>
            <person name="Woyke T."/>
        </authorList>
    </citation>
    <scope>NUCLEOTIDE SEQUENCE</scope>
    <source>
        <strain evidence="2">GVMAG-M-3300023174-46</strain>
    </source>
</reference>
<feature type="domain" description="DUF5824" evidence="1">
    <location>
        <begin position="11"/>
        <end position="133"/>
    </location>
</feature>
<evidence type="ECO:0000313" key="2">
    <source>
        <dbReference type="EMBL" id="QHT18420.1"/>
    </source>
</evidence>
<proteinExistence type="predicted"/>
<evidence type="ECO:0000259" key="1">
    <source>
        <dbReference type="Pfam" id="PF19141"/>
    </source>
</evidence>
<organism evidence="2">
    <name type="scientific">viral metagenome</name>
    <dbReference type="NCBI Taxonomy" id="1070528"/>
    <lineage>
        <taxon>unclassified sequences</taxon>
        <taxon>metagenomes</taxon>
        <taxon>organismal metagenomes</taxon>
    </lineage>
</organism>
<protein>
    <recommendedName>
        <fullName evidence="1">DUF5824 domain-containing protein</fullName>
    </recommendedName>
</protein>
<dbReference type="InterPro" id="IPR043862">
    <property type="entry name" value="DUF5824"/>
</dbReference>
<dbReference type="Pfam" id="PF19141">
    <property type="entry name" value="DUF5824"/>
    <property type="match status" value="1"/>
</dbReference>
<accession>A0A6C0DQC6</accession>
<dbReference type="EMBL" id="MN739655">
    <property type="protein sequence ID" value="QHT18420.1"/>
    <property type="molecule type" value="Genomic_DNA"/>
</dbReference>
<sequence>MKKTRKLKFWPEKYYRGLTRKQKLKRKKEIEKFGAKDWKDPKAYTGFRTNTLGTSKPSNYTKQWKRLFPHATSLLQKSKATGVPLRFIQECYNRGMAAWRTGHRPFATQQQWGYARVHSFLLCGKTYKTTDSDLAREAKESSVSAKRWWNRMCRS</sequence>